<sequence>MKSEAEKLRNTGIVGTPFQTLALQARATGGASVYQIIARTQPGTQDLAFAAGPNENDQVTFQVLIASSTAQQWRFLAQGSE</sequence>
<gene>
    <name evidence="1" type="ORF">Clacol_005118</name>
</gene>
<evidence type="ECO:0000313" key="1">
    <source>
        <dbReference type="EMBL" id="GJJ10890.1"/>
    </source>
</evidence>
<comment type="caution">
    <text evidence="1">The sequence shown here is derived from an EMBL/GenBank/DDBJ whole genome shotgun (WGS) entry which is preliminary data.</text>
</comment>
<dbReference type="EMBL" id="BPWL01000006">
    <property type="protein sequence ID" value="GJJ10890.1"/>
    <property type="molecule type" value="Genomic_DNA"/>
</dbReference>
<dbReference type="Proteomes" id="UP001050691">
    <property type="component" value="Unassembled WGS sequence"/>
</dbReference>
<reference evidence="1" key="1">
    <citation type="submission" date="2021-10" db="EMBL/GenBank/DDBJ databases">
        <title>De novo Genome Assembly of Clathrus columnatus (Basidiomycota, Fungi) Using Illumina and Nanopore Sequence Data.</title>
        <authorList>
            <person name="Ogiso-Tanaka E."/>
            <person name="Itagaki H."/>
            <person name="Hosoya T."/>
            <person name="Hosaka K."/>
        </authorList>
    </citation>
    <scope>NUCLEOTIDE SEQUENCE</scope>
    <source>
        <strain evidence="1">MO-923</strain>
    </source>
</reference>
<keyword evidence="2" id="KW-1185">Reference proteome</keyword>
<accession>A0AAV5A990</accession>
<organism evidence="1 2">
    <name type="scientific">Clathrus columnatus</name>
    <dbReference type="NCBI Taxonomy" id="1419009"/>
    <lineage>
        <taxon>Eukaryota</taxon>
        <taxon>Fungi</taxon>
        <taxon>Dikarya</taxon>
        <taxon>Basidiomycota</taxon>
        <taxon>Agaricomycotina</taxon>
        <taxon>Agaricomycetes</taxon>
        <taxon>Phallomycetidae</taxon>
        <taxon>Phallales</taxon>
        <taxon>Clathraceae</taxon>
        <taxon>Clathrus</taxon>
    </lineage>
</organism>
<protein>
    <submittedName>
        <fullName evidence="1">Uncharacterized protein</fullName>
    </submittedName>
</protein>
<dbReference type="AlphaFoldDB" id="A0AAV5A990"/>
<evidence type="ECO:0000313" key="2">
    <source>
        <dbReference type="Proteomes" id="UP001050691"/>
    </source>
</evidence>
<proteinExistence type="predicted"/>
<name>A0AAV5A990_9AGAM</name>